<dbReference type="Pfam" id="PF12697">
    <property type="entry name" value="Abhydrolase_6"/>
    <property type="match status" value="1"/>
</dbReference>
<keyword evidence="3" id="KW-1185">Reference proteome</keyword>
<gene>
    <name evidence="2" type="ORF">FHU41_001957</name>
</gene>
<proteinExistence type="predicted"/>
<dbReference type="GO" id="GO:0016020">
    <property type="term" value="C:membrane"/>
    <property type="evidence" value="ECO:0007669"/>
    <property type="project" value="TreeGrafter"/>
</dbReference>
<dbReference type="PANTHER" id="PTHR43798">
    <property type="entry name" value="MONOACYLGLYCEROL LIPASE"/>
    <property type="match status" value="1"/>
</dbReference>
<dbReference type="RefSeq" id="WP_179389456.1">
    <property type="nucleotide sequence ID" value="NZ_JACBYQ010000002.1"/>
</dbReference>
<name>A0A7Y9S8V0_9MICC</name>
<dbReference type="GO" id="GO:0003824">
    <property type="term" value="F:catalytic activity"/>
    <property type="evidence" value="ECO:0007669"/>
    <property type="project" value="UniProtKB-ARBA"/>
</dbReference>
<dbReference type="Gene3D" id="3.40.50.1820">
    <property type="entry name" value="alpha/beta hydrolase"/>
    <property type="match status" value="1"/>
</dbReference>
<comment type="caution">
    <text evidence="2">The sequence shown here is derived from an EMBL/GenBank/DDBJ whole genome shotgun (WGS) entry which is preliminary data.</text>
</comment>
<dbReference type="PRINTS" id="PR00111">
    <property type="entry name" value="ABHYDROLASE"/>
</dbReference>
<protein>
    <submittedName>
        <fullName evidence="2">Pimeloyl-ACP methyl ester carboxylesterase</fullName>
    </submittedName>
</protein>
<reference evidence="2 3" key="1">
    <citation type="submission" date="2020-07" db="EMBL/GenBank/DDBJ databases">
        <title>Sequencing the genomes of 1000 actinobacteria strains.</title>
        <authorList>
            <person name="Klenk H.-P."/>
        </authorList>
    </citation>
    <scope>NUCLEOTIDE SEQUENCE [LARGE SCALE GENOMIC DNA]</scope>
    <source>
        <strain evidence="2 3">DSM 102047</strain>
    </source>
</reference>
<dbReference type="PANTHER" id="PTHR43798:SF33">
    <property type="entry name" value="HYDROLASE, PUTATIVE (AFU_ORTHOLOGUE AFUA_2G14860)-RELATED"/>
    <property type="match status" value="1"/>
</dbReference>
<sequence length="233" mass="25826">MLICSSWGDPEAQTVVLIHGIGMGQQYFGLLRDELVKSFHVLLVDLPGFGDSPEPEHSLPMPRLADLLAECLRESQSAPVVLLGHSMGTQIVSELAVRHPELLSHLVLIAPTVNASERSMWQQSFRMLQDLWGESPLVGGIGLVLYAKAGPRWFLKKFKSMLAHRIEDVVPKITVKTLVIRGSEDRVCPRDWVWGIAEAIPGSTMLEAQGRGHEAMITSAEPVARMVRDHARR</sequence>
<accession>A0A7Y9S8V0</accession>
<dbReference type="Proteomes" id="UP000521748">
    <property type="component" value="Unassembled WGS sequence"/>
</dbReference>
<feature type="domain" description="AB hydrolase-1" evidence="1">
    <location>
        <begin position="15"/>
        <end position="225"/>
    </location>
</feature>
<dbReference type="InterPro" id="IPR000073">
    <property type="entry name" value="AB_hydrolase_1"/>
</dbReference>
<organism evidence="2 3">
    <name type="scientific">Psychromicrobium silvestre</name>
    <dbReference type="NCBI Taxonomy" id="1645614"/>
    <lineage>
        <taxon>Bacteria</taxon>
        <taxon>Bacillati</taxon>
        <taxon>Actinomycetota</taxon>
        <taxon>Actinomycetes</taxon>
        <taxon>Micrococcales</taxon>
        <taxon>Micrococcaceae</taxon>
        <taxon>Psychromicrobium</taxon>
    </lineage>
</organism>
<evidence type="ECO:0000313" key="3">
    <source>
        <dbReference type="Proteomes" id="UP000521748"/>
    </source>
</evidence>
<dbReference type="InterPro" id="IPR050266">
    <property type="entry name" value="AB_hydrolase_sf"/>
</dbReference>
<dbReference type="SUPFAM" id="SSF53474">
    <property type="entry name" value="alpha/beta-Hydrolases"/>
    <property type="match status" value="1"/>
</dbReference>
<dbReference type="AlphaFoldDB" id="A0A7Y9S8V0"/>
<evidence type="ECO:0000259" key="1">
    <source>
        <dbReference type="Pfam" id="PF12697"/>
    </source>
</evidence>
<dbReference type="EMBL" id="JACBYQ010000002">
    <property type="protein sequence ID" value="NYE95707.1"/>
    <property type="molecule type" value="Genomic_DNA"/>
</dbReference>
<dbReference type="InterPro" id="IPR029058">
    <property type="entry name" value="AB_hydrolase_fold"/>
</dbReference>
<evidence type="ECO:0000313" key="2">
    <source>
        <dbReference type="EMBL" id="NYE95707.1"/>
    </source>
</evidence>